<proteinExistence type="predicted"/>
<name>A0A5B7GKZ9_PORTR</name>
<comment type="caution">
    <text evidence="1">The sequence shown here is derived from an EMBL/GenBank/DDBJ whole genome shotgun (WGS) entry which is preliminary data.</text>
</comment>
<organism evidence="1 2">
    <name type="scientific">Portunus trituberculatus</name>
    <name type="common">Swimming crab</name>
    <name type="synonym">Neptunus trituberculatus</name>
    <dbReference type="NCBI Taxonomy" id="210409"/>
    <lineage>
        <taxon>Eukaryota</taxon>
        <taxon>Metazoa</taxon>
        <taxon>Ecdysozoa</taxon>
        <taxon>Arthropoda</taxon>
        <taxon>Crustacea</taxon>
        <taxon>Multicrustacea</taxon>
        <taxon>Malacostraca</taxon>
        <taxon>Eumalacostraca</taxon>
        <taxon>Eucarida</taxon>
        <taxon>Decapoda</taxon>
        <taxon>Pleocyemata</taxon>
        <taxon>Brachyura</taxon>
        <taxon>Eubrachyura</taxon>
        <taxon>Portunoidea</taxon>
        <taxon>Portunidae</taxon>
        <taxon>Portuninae</taxon>
        <taxon>Portunus</taxon>
    </lineage>
</organism>
<accession>A0A5B7GKZ9</accession>
<dbReference type="AlphaFoldDB" id="A0A5B7GKZ9"/>
<gene>
    <name evidence="1" type="ORF">E2C01_051929</name>
</gene>
<protein>
    <submittedName>
        <fullName evidence="1">Uncharacterized protein</fullName>
    </submittedName>
</protein>
<dbReference type="EMBL" id="VSRR010015202">
    <property type="protein sequence ID" value="MPC57937.1"/>
    <property type="molecule type" value="Genomic_DNA"/>
</dbReference>
<dbReference type="Proteomes" id="UP000324222">
    <property type="component" value="Unassembled WGS sequence"/>
</dbReference>
<evidence type="ECO:0000313" key="2">
    <source>
        <dbReference type="Proteomes" id="UP000324222"/>
    </source>
</evidence>
<sequence length="70" mass="7755">MLQHPNIDLIALHNTATPLHQLPQITTTALEHSLAPQHYYTDSLTTGASCPKITTAPPQLRYMPHCLTPQ</sequence>
<evidence type="ECO:0000313" key="1">
    <source>
        <dbReference type="EMBL" id="MPC57937.1"/>
    </source>
</evidence>
<reference evidence="1 2" key="1">
    <citation type="submission" date="2019-05" db="EMBL/GenBank/DDBJ databases">
        <title>Another draft genome of Portunus trituberculatus and its Hox gene families provides insights of decapod evolution.</title>
        <authorList>
            <person name="Jeong J.-H."/>
            <person name="Song I."/>
            <person name="Kim S."/>
            <person name="Choi T."/>
            <person name="Kim D."/>
            <person name="Ryu S."/>
            <person name="Kim W."/>
        </authorList>
    </citation>
    <scope>NUCLEOTIDE SEQUENCE [LARGE SCALE GENOMIC DNA]</scope>
    <source>
        <tissue evidence="1">Muscle</tissue>
    </source>
</reference>
<keyword evidence="2" id="KW-1185">Reference proteome</keyword>